<feature type="signal peptide" evidence="2">
    <location>
        <begin position="1"/>
        <end position="19"/>
    </location>
</feature>
<keyword evidence="1 2" id="KW-0732">Signal</keyword>
<dbReference type="RefSeq" id="WP_007095972.1">
    <property type="nucleotide sequence ID" value="NZ_CP142125.1"/>
</dbReference>
<gene>
    <name evidence="4" type="ORF">KAOT1_17188</name>
</gene>
<feature type="chain" id="PRO_5002734228" description="Secretion system C-terminal sorting domain-containing protein" evidence="2">
    <location>
        <begin position="20"/>
        <end position="155"/>
    </location>
</feature>
<evidence type="ECO:0000313" key="4">
    <source>
        <dbReference type="EMBL" id="EDP96919.1"/>
    </source>
</evidence>
<feature type="domain" description="Secretion system C-terminal sorting" evidence="3">
    <location>
        <begin position="84"/>
        <end position="150"/>
    </location>
</feature>
<evidence type="ECO:0000259" key="3">
    <source>
        <dbReference type="Pfam" id="PF18962"/>
    </source>
</evidence>
<dbReference type="NCBIfam" id="TIGR04183">
    <property type="entry name" value="Por_Secre_tail"/>
    <property type="match status" value="1"/>
</dbReference>
<sequence length="155" mass="16934">MIQKTIFLGVLFFTSLLVAQETTVSSANESTGSNGTITYSVGLISVKTIEGSDGSLSQGIQIPLEVTQLLSIDDLAFNDVTLQVYPNPTANIVRLKSGKHHDLSYQLFDLNGKLVKSQKKITSETIALNKLKSGTYLLKVLQATKEIKTFKIIKK</sequence>
<dbReference type="eggNOG" id="ENOG50331S1">
    <property type="taxonomic scope" value="Bacteria"/>
</dbReference>
<dbReference type="InterPro" id="IPR026444">
    <property type="entry name" value="Secre_tail"/>
</dbReference>
<evidence type="ECO:0000313" key="5">
    <source>
        <dbReference type="Proteomes" id="UP000002945"/>
    </source>
</evidence>
<keyword evidence="5" id="KW-1185">Reference proteome</keyword>
<evidence type="ECO:0000256" key="2">
    <source>
        <dbReference type="SAM" id="SignalP"/>
    </source>
</evidence>
<dbReference type="Pfam" id="PF18962">
    <property type="entry name" value="Por_Secre_tail"/>
    <property type="match status" value="1"/>
</dbReference>
<name>A9DSD4_9FLAO</name>
<evidence type="ECO:0000256" key="1">
    <source>
        <dbReference type="ARBA" id="ARBA00022729"/>
    </source>
</evidence>
<dbReference type="OrthoDB" id="1140572at2"/>
<dbReference type="Proteomes" id="UP000002945">
    <property type="component" value="Unassembled WGS sequence"/>
</dbReference>
<dbReference type="STRING" id="391587.KAOT1_17188"/>
<proteinExistence type="predicted"/>
<accession>A9DSD4</accession>
<dbReference type="HOGENOM" id="CLU_135701_0_0_10"/>
<dbReference type="EMBL" id="ABIB01000003">
    <property type="protein sequence ID" value="EDP96919.1"/>
    <property type="molecule type" value="Genomic_DNA"/>
</dbReference>
<reference evidence="4 5" key="1">
    <citation type="journal article" date="2011" name="J. Bacteriol.">
        <title>Genome sequence of the algicidal bacterium Kordia algicida OT-1.</title>
        <authorList>
            <person name="Lee H.S."/>
            <person name="Kang S.G."/>
            <person name="Kwon K.K."/>
            <person name="Lee J.H."/>
            <person name="Kim S.J."/>
        </authorList>
    </citation>
    <scope>NUCLEOTIDE SEQUENCE [LARGE SCALE GENOMIC DNA]</scope>
    <source>
        <strain evidence="4 5">OT-1</strain>
    </source>
</reference>
<protein>
    <recommendedName>
        <fullName evidence="3">Secretion system C-terminal sorting domain-containing protein</fullName>
    </recommendedName>
</protein>
<comment type="caution">
    <text evidence="4">The sequence shown here is derived from an EMBL/GenBank/DDBJ whole genome shotgun (WGS) entry which is preliminary data.</text>
</comment>
<dbReference type="AlphaFoldDB" id="A9DSD4"/>
<organism evidence="4 5">
    <name type="scientific">Kordia algicida OT-1</name>
    <dbReference type="NCBI Taxonomy" id="391587"/>
    <lineage>
        <taxon>Bacteria</taxon>
        <taxon>Pseudomonadati</taxon>
        <taxon>Bacteroidota</taxon>
        <taxon>Flavobacteriia</taxon>
        <taxon>Flavobacteriales</taxon>
        <taxon>Flavobacteriaceae</taxon>
        <taxon>Kordia</taxon>
    </lineage>
</organism>